<accession>A0A1R1PYR2</accession>
<evidence type="ECO:0000256" key="2">
    <source>
        <dbReference type="ARBA" id="ARBA00022679"/>
    </source>
</evidence>
<gene>
    <name evidence="8" type="ORF">AX774_g379</name>
</gene>
<dbReference type="Gene3D" id="3.40.50.150">
    <property type="entry name" value="Vaccinia Virus protein VP39"/>
    <property type="match status" value="1"/>
</dbReference>
<dbReference type="OrthoDB" id="414133at2759"/>
<keyword evidence="3" id="KW-0949">S-adenosyl-L-methionine</keyword>
<feature type="compositionally biased region" description="Low complexity" evidence="7">
    <location>
        <begin position="112"/>
        <end position="128"/>
    </location>
</feature>
<dbReference type="EC" id="2.1.1.204" evidence="4"/>
<organism evidence="8 9">
    <name type="scientific">Zancudomyces culisetae</name>
    <name type="common">Gut fungus</name>
    <name type="synonym">Smittium culisetae</name>
    <dbReference type="NCBI Taxonomy" id="1213189"/>
    <lineage>
        <taxon>Eukaryota</taxon>
        <taxon>Fungi</taxon>
        <taxon>Fungi incertae sedis</taxon>
        <taxon>Zoopagomycota</taxon>
        <taxon>Kickxellomycotina</taxon>
        <taxon>Harpellomycetes</taxon>
        <taxon>Harpellales</taxon>
        <taxon>Legeriomycetaceae</taxon>
        <taxon>Zancudomyces</taxon>
    </lineage>
</organism>
<evidence type="ECO:0000313" key="8">
    <source>
        <dbReference type="EMBL" id="OMH86064.1"/>
    </source>
</evidence>
<reference evidence="9" key="1">
    <citation type="submission" date="2017-01" db="EMBL/GenBank/DDBJ databases">
        <authorList>
            <person name="Wang Y."/>
            <person name="White M."/>
            <person name="Kvist S."/>
            <person name="Moncalvo J.-M."/>
        </authorList>
    </citation>
    <scope>NUCLEOTIDE SEQUENCE [LARGE SCALE GENOMIC DNA]</scope>
    <source>
        <strain evidence="9">COL-18-3</strain>
    </source>
</reference>
<dbReference type="InterPro" id="IPR050750">
    <property type="entry name" value="C5-MTase"/>
</dbReference>
<evidence type="ECO:0000256" key="7">
    <source>
        <dbReference type="SAM" id="MobiDB-lite"/>
    </source>
</evidence>
<evidence type="ECO:0000256" key="1">
    <source>
        <dbReference type="ARBA" id="ARBA00022603"/>
    </source>
</evidence>
<dbReference type="GO" id="GO:0032259">
    <property type="term" value="P:methylation"/>
    <property type="evidence" value="ECO:0007669"/>
    <property type="project" value="UniProtKB-KW"/>
</dbReference>
<comment type="caution">
    <text evidence="8">The sequence shown here is derived from an EMBL/GenBank/DDBJ whole genome shotgun (WGS) entry which is preliminary data.</text>
</comment>
<dbReference type="PANTHER" id="PTHR46098">
    <property type="entry name" value="TRNA (CYTOSINE(38)-C(5))-METHYLTRANSFERASE"/>
    <property type="match status" value="1"/>
</dbReference>
<feature type="compositionally biased region" description="Basic and acidic residues" evidence="7">
    <location>
        <begin position="156"/>
        <end position="165"/>
    </location>
</feature>
<evidence type="ECO:0000313" key="9">
    <source>
        <dbReference type="Proteomes" id="UP000188320"/>
    </source>
</evidence>
<evidence type="ECO:0000256" key="3">
    <source>
        <dbReference type="ARBA" id="ARBA00022691"/>
    </source>
</evidence>
<dbReference type="InterPro" id="IPR031303">
    <property type="entry name" value="C5_meth_CS"/>
</dbReference>
<dbReference type="GO" id="GO:0008168">
    <property type="term" value="F:methyltransferase activity"/>
    <property type="evidence" value="ECO:0007669"/>
    <property type="project" value="UniProtKB-KW"/>
</dbReference>
<dbReference type="Proteomes" id="UP000188320">
    <property type="component" value="Unassembled WGS sequence"/>
</dbReference>
<name>A0A1R1PYR2_ZANCU</name>
<evidence type="ECO:0000256" key="5">
    <source>
        <dbReference type="ARBA" id="ARBA00039681"/>
    </source>
</evidence>
<dbReference type="InterPro" id="IPR001525">
    <property type="entry name" value="C5_MeTfrase"/>
</dbReference>
<feature type="compositionally biased region" description="Polar residues" evidence="7">
    <location>
        <begin position="143"/>
        <end position="155"/>
    </location>
</feature>
<dbReference type="AlphaFoldDB" id="A0A1R1PYR2"/>
<dbReference type="EMBL" id="LSSK01000019">
    <property type="protein sequence ID" value="OMH86064.1"/>
    <property type="molecule type" value="Genomic_DNA"/>
</dbReference>
<dbReference type="SUPFAM" id="SSF53335">
    <property type="entry name" value="S-adenosyl-L-methionine-dependent methyltransferases"/>
    <property type="match status" value="1"/>
</dbReference>
<protein>
    <recommendedName>
        <fullName evidence="5">tRNA (cytosine(38)-C(5))-methyltransferase</fullName>
        <ecNumber evidence="4">2.1.1.204</ecNumber>
    </recommendedName>
    <alternativeName>
        <fullName evidence="6">DNA (cytosine-5)-methyltransferase-like protein 2</fullName>
    </alternativeName>
</protein>
<keyword evidence="9" id="KW-1185">Reference proteome</keyword>
<sequence length="278" mass="31145">MNYIQENQTDRENVNFRGSETGETSTYVINSIVQYKIKNEKDVHFKLPTKDEAGKLVYEPRTASEGGRKVEEYLEQCDVAQEYLIQMGDLDELAKFGEGQKNDAGENEDNEGCGNLNGSSNSNSNSNGNGNGNGNENKDGENTTSSVTGCGTIESEQQKLTDTRETLKRKRRNYVFDMATPEDFRTCCFTKSYGRYNEGTGSILKIENDNVENNGNKGGSKVTTRYFTEREIANLMGFPKDTFKFENLNLSKKQMYKLLGNSLNVAVVTRLLESLLPN</sequence>
<keyword evidence="1 8" id="KW-0489">Methyltransferase</keyword>
<evidence type="ECO:0000256" key="4">
    <source>
        <dbReference type="ARBA" id="ARBA00039081"/>
    </source>
</evidence>
<dbReference type="PROSITE" id="PS00095">
    <property type="entry name" value="C5_MTASE_2"/>
    <property type="match status" value="1"/>
</dbReference>
<dbReference type="Pfam" id="PF00145">
    <property type="entry name" value="DNA_methylase"/>
    <property type="match status" value="1"/>
</dbReference>
<proteinExistence type="predicted"/>
<dbReference type="Gene3D" id="3.90.120.10">
    <property type="entry name" value="DNA Methylase, subunit A, domain 2"/>
    <property type="match status" value="1"/>
</dbReference>
<dbReference type="InterPro" id="IPR029063">
    <property type="entry name" value="SAM-dependent_MTases_sf"/>
</dbReference>
<keyword evidence="2 8" id="KW-0808">Transferase</keyword>
<dbReference type="PANTHER" id="PTHR46098:SF1">
    <property type="entry name" value="TRNA (CYTOSINE(38)-C(5))-METHYLTRANSFERASE"/>
    <property type="match status" value="1"/>
</dbReference>
<feature type="region of interest" description="Disordered" evidence="7">
    <location>
        <begin position="99"/>
        <end position="165"/>
    </location>
</feature>
<evidence type="ECO:0000256" key="6">
    <source>
        <dbReference type="ARBA" id="ARBA00042810"/>
    </source>
</evidence>